<feature type="signal peptide" evidence="2">
    <location>
        <begin position="1"/>
        <end position="28"/>
    </location>
</feature>
<dbReference type="GeneID" id="88813198"/>
<evidence type="ECO:0000256" key="1">
    <source>
        <dbReference type="SAM" id="MobiDB-lite"/>
    </source>
</evidence>
<dbReference type="EMBL" id="CP075897">
    <property type="protein sequence ID" value="QWB30052.1"/>
    <property type="molecule type" value="Genomic_DNA"/>
</dbReference>
<evidence type="ECO:0000256" key="2">
    <source>
        <dbReference type="SAM" id="SignalP"/>
    </source>
</evidence>
<organism evidence="3 4">
    <name type="scientific">Exiguobacterium acetylicum</name>
    <name type="common">Brevibacterium acetylicum</name>
    <dbReference type="NCBI Taxonomy" id="41170"/>
    <lineage>
        <taxon>Bacteria</taxon>
        <taxon>Bacillati</taxon>
        <taxon>Bacillota</taxon>
        <taxon>Bacilli</taxon>
        <taxon>Bacillales</taxon>
        <taxon>Bacillales Family XII. Incertae Sedis</taxon>
        <taxon>Exiguobacterium</taxon>
    </lineage>
</organism>
<gene>
    <name evidence="3" type="ORF">KKI46_15975</name>
</gene>
<proteinExistence type="predicted"/>
<feature type="region of interest" description="Disordered" evidence="1">
    <location>
        <begin position="66"/>
        <end position="234"/>
    </location>
</feature>
<reference evidence="3 4" key="1">
    <citation type="submission" date="2021-05" db="EMBL/GenBank/DDBJ databases">
        <title>Biocontrol using Exiguobacterium acetylicum SI17 against litchi downy blight caused by Peronophythora litchii.</title>
        <authorList>
            <person name="Zheng L."/>
        </authorList>
    </citation>
    <scope>NUCLEOTIDE SEQUENCE [LARGE SCALE GENOMIC DNA]</scope>
    <source>
        <strain evidence="3 4">SI17</strain>
    </source>
</reference>
<dbReference type="RefSeq" id="WP_069940103.1">
    <property type="nucleotide sequence ID" value="NZ_CP075897.1"/>
</dbReference>
<protein>
    <recommendedName>
        <fullName evidence="5">WxL domain-containing protein</fullName>
    </recommendedName>
</protein>
<feature type="compositionally biased region" description="Acidic residues" evidence="1">
    <location>
        <begin position="195"/>
        <end position="224"/>
    </location>
</feature>
<keyword evidence="4" id="KW-1185">Reference proteome</keyword>
<dbReference type="Proteomes" id="UP000679498">
    <property type="component" value="Chromosome"/>
</dbReference>
<name>A0ABX8GA61_EXIAC</name>
<evidence type="ECO:0000313" key="4">
    <source>
        <dbReference type="Proteomes" id="UP000679498"/>
    </source>
</evidence>
<accession>A0ABX8GA61</accession>
<keyword evidence="2" id="KW-0732">Signal</keyword>
<sequence length="533" mass="58135">MYRNRSPNLFIILMILLATSFPIPHSHATTEEFEIPDPLTSSFCEETLSDPKKKDLLEKEEIEQCEELVEVEKTPSTESEDPSTPETPPTENEDPPTPETPPSENEDPPTPETPPTENEDPPTPETPPTENEDPPTPETPPTENEDPPTPETPPTESEDPPTPETPPTESEDPPTPETPPTESEDLPTPETPPTENEDPSTPEIAPDEEDNEVPEQPDSEEESSSEITAPVLNPIKPRQEKQQAVAPTLAGVALLGTSSLDASYNGTTQTITLENTVSGLLSLNLSSGYIIFRLPPEVMRSIETSSVQLQYRYSGLLGIGTQTRDVTAIIDRTNNQIYADVSSLLKLSLLSSDRFTLSFKVGNLPVGVDKVYTFRSVLAEGLVDLNVLSGGTATATLGIGPTFNLIVPDSLDFGSHELTGREKIIPRLSPMTISISHENAEGYNWKLQASLSRPLTSKENHVLNDVLYFKTTSKTQLLQATAIEIATETMSVSSNQTPLTYAENEGIILDLTGKYPKPSSYSADIQWSLINAP</sequence>
<feature type="chain" id="PRO_5046759372" description="WxL domain-containing protein" evidence="2">
    <location>
        <begin position="29"/>
        <end position="533"/>
    </location>
</feature>
<evidence type="ECO:0008006" key="5">
    <source>
        <dbReference type="Google" id="ProtNLM"/>
    </source>
</evidence>
<evidence type="ECO:0000313" key="3">
    <source>
        <dbReference type="EMBL" id="QWB30052.1"/>
    </source>
</evidence>